<reference evidence="3 4" key="1">
    <citation type="submission" date="2012-06" db="EMBL/GenBank/DDBJ databases">
        <title>Complete genome of Terriglobus roseus DSM 18391.</title>
        <authorList>
            <consortium name="US DOE Joint Genome Institute (JGI-PGF)"/>
            <person name="Lucas S."/>
            <person name="Copeland A."/>
            <person name="Lapidus A."/>
            <person name="Glavina del Rio T."/>
            <person name="Dalin E."/>
            <person name="Tice H."/>
            <person name="Bruce D."/>
            <person name="Goodwin L."/>
            <person name="Pitluck S."/>
            <person name="Peters L."/>
            <person name="Mikhailova N."/>
            <person name="Munk A.C.C."/>
            <person name="Kyrpides N."/>
            <person name="Mavromatis K."/>
            <person name="Ivanova N."/>
            <person name="Brettin T."/>
            <person name="Detter J.C."/>
            <person name="Han C."/>
            <person name="Larimer F."/>
            <person name="Land M."/>
            <person name="Hauser L."/>
            <person name="Markowitz V."/>
            <person name="Cheng J.-F."/>
            <person name="Hugenholtz P."/>
            <person name="Woyke T."/>
            <person name="Wu D."/>
            <person name="Brambilla E."/>
            <person name="Klenk H.-P."/>
            <person name="Eisen J.A."/>
        </authorList>
    </citation>
    <scope>NUCLEOTIDE SEQUENCE [LARGE SCALE GENOMIC DNA]</scope>
    <source>
        <strain evidence="4">DSM 18391 / NRRL B-41598 / KBS 63</strain>
    </source>
</reference>
<dbReference type="RefSeq" id="WP_014786734.1">
    <property type="nucleotide sequence ID" value="NC_018014.1"/>
</dbReference>
<evidence type="ECO:0000256" key="2">
    <source>
        <dbReference type="SAM" id="SignalP"/>
    </source>
</evidence>
<evidence type="ECO:0000313" key="3">
    <source>
        <dbReference type="EMBL" id="AFL89473.1"/>
    </source>
</evidence>
<dbReference type="EMBL" id="CP003379">
    <property type="protein sequence ID" value="AFL89473.1"/>
    <property type="molecule type" value="Genomic_DNA"/>
</dbReference>
<evidence type="ECO:0000256" key="1">
    <source>
        <dbReference type="SAM" id="MobiDB-lite"/>
    </source>
</evidence>
<accession>I3ZJQ5</accession>
<dbReference type="HOGENOM" id="CLU_1433841_0_0_0"/>
<feature type="compositionally biased region" description="Polar residues" evidence="1">
    <location>
        <begin position="50"/>
        <end position="61"/>
    </location>
</feature>
<feature type="region of interest" description="Disordered" evidence="1">
    <location>
        <begin position="24"/>
        <end position="61"/>
    </location>
</feature>
<dbReference type="Proteomes" id="UP000006056">
    <property type="component" value="Chromosome"/>
</dbReference>
<name>I3ZJQ5_TERRK</name>
<feature type="chain" id="PRO_5003684762" evidence="2">
    <location>
        <begin position="24"/>
        <end position="189"/>
    </location>
</feature>
<dbReference type="KEGG" id="trs:Terro_3255"/>
<dbReference type="AlphaFoldDB" id="I3ZJQ5"/>
<sequence>MMKHAGRVLVVFGALSVAALAGAQSVPPGQATPPGTQNHTGGAQPCATDPTGNPLPQAQADANCTVAGPGFATPSTNTPPGDRAEHHVTAIVRVDAAVPKPATVPFPMDFSTIGNVTMVKARLPRVQACFTAGQIWSNRSGAATSTTCLDHKGVVIAYQECKAKVGDAQAVCTTTTPQQSDAAAVAARQ</sequence>
<organism evidence="3 4">
    <name type="scientific">Terriglobus roseus (strain DSM 18391 / NRRL B-41598 / KBS 63)</name>
    <dbReference type="NCBI Taxonomy" id="926566"/>
    <lineage>
        <taxon>Bacteria</taxon>
        <taxon>Pseudomonadati</taxon>
        <taxon>Acidobacteriota</taxon>
        <taxon>Terriglobia</taxon>
        <taxon>Terriglobales</taxon>
        <taxon>Acidobacteriaceae</taxon>
        <taxon>Terriglobus</taxon>
    </lineage>
</organism>
<protein>
    <submittedName>
        <fullName evidence="3">Uncharacterized protein</fullName>
    </submittedName>
</protein>
<gene>
    <name evidence="3" type="ordered locus">Terro_3255</name>
</gene>
<feature type="signal peptide" evidence="2">
    <location>
        <begin position="1"/>
        <end position="23"/>
    </location>
</feature>
<keyword evidence="2" id="KW-0732">Signal</keyword>
<dbReference type="OrthoDB" id="114291at2"/>
<keyword evidence="4" id="KW-1185">Reference proteome</keyword>
<evidence type="ECO:0000313" key="4">
    <source>
        <dbReference type="Proteomes" id="UP000006056"/>
    </source>
</evidence>
<proteinExistence type="predicted"/>